<dbReference type="RefSeq" id="WP_075752590.1">
    <property type="nucleotide sequence ID" value="NZ_LT608335.1"/>
</dbReference>
<dbReference type="AlphaFoldDB" id="A0A212LWP5"/>
<dbReference type="EMBL" id="FMJE01000004">
    <property type="protein sequence ID" value="SCM81931.1"/>
    <property type="molecule type" value="Genomic_DNA"/>
</dbReference>
<name>A0A212LWP5_9FIRM</name>
<protein>
    <submittedName>
        <fullName evidence="1">Uncharacterized protein</fullName>
    </submittedName>
</protein>
<dbReference type="InterPro" id="IPR020115">
    <property type="entry name" value="Fin"/>
</dbReference>
<evidence type="ECO:0000313" key="1">
    <source>
        <dbReference type="EMBL" id="SCM81931.1"/>
    </source>
</evidence>
<sequence length="82" mass="9167">MKIFYTCEYCNEPIDTLEVDQVDEAKFGFDCLTAQERQDIIKIDAAQNAMYVKSLCDSCIAAMGLEDTIGLGMTTANKSYIH</sequence>
<reference evidence="1" key="1">
    <citation type="submission" date="2016-08" db="EMBL/GenBank/DDBJ databases">
        <authorList>
            <person name="Seilhamer J.J."/>
        </authorList>
    </citation>
    <scope>NUCLEOTIDE SEQUENCE</scope>
    <source>
        <strain evidence="1">86</strain>
    </source>
</reference>
<gene>
    <name evidence="1" type="ORF">KL86SPO_40416</name>
</gene>
<organism evidence="1">
    <name type="scientific">uncultured Sporomusa sp</name>
    <dbReference type="NCBI Taxonomy" id="307249"/>
    <lineage>
        <taxon>Bacteria</taxon>
        <taxon>Bacillati</taxon>
        <taxon>Bacillota</taxon>
        <taxon>Negativicutes</taxon>
        <taxon>Selenomonadales</taxon>
        <taxon>Sporomusaceae</taxon>
        <taxon>Sporomusa</taxon>
        <taxon>environmental samples</taxon>
    </lineage>
</organism>
<dbReference type="Pfam" id="PF10955">
    <property type="entry name" value="Fin"/>
    <property type="match status" value="1"/>
</dbReference>
<accession>A0A212LWP5</accession>
<dbReference type="GO" id="GO:0010468">
    <property type="term" value="P:regulation of gene expression"/>
    <property type="evidence" value="ECO:0007669"/>
    <property type="project" value="InterPro"/>
</dbReference>
<proteinExistence type="predicted"/>